<evidence type="ECO:0000256" key="2">
    <source>
        <dbReference type="SAM" id="MobiDB-lite"/>
    </source>
</evidence>
<reference evidence="3" key="1">
    <citation type="journal article" date="2022" name="Int. J. Mol. Sci.">
        <title>Draft Genome of Tanacetum Coccineum: Genomic Comparison of Closely Related Tanacetum-Family Plants.</title>
        <authorList>
            <person name="Yamashiro T."/>
            <person name="Shiraishi A."/>
            <person name="Nakayama K."/>
            <person name="Satake H."/>
        </authorList>
    </citation>
    <scope>NUCLEOTIDE SEQUENCE</scope>
</reference>
<feature type="coiled-coil region" evidence="1">
    <location>
        <begin position="109"/>
        <end position="136"/>
    </location>
</feature>
<evidence type="ECO:0000313" key="3">
    <source>
        <dbReference type="EMBL" id="GJT64267.1"/>
    </source>
</evidence>
<name>A0ABQ5FP47_9ASTR</name>
<protein>
    <submittedName>
        <fullName evidence="3">Uncharacterized protein</fullName>
    </submittedName>
</protein>
<accession>A0ABQ5FP47</accession>
<dbReference type="EMBL" id="BQNB010017529">
    <property type="protein sequence ID" value="GJT64267.1"/>
    <property type="molecule type" value="Genomic_DNA"/>
</dbReference>
<keyword evidence="1" id="KW-0175">Coiled coil</keyword>
<sequence length="422" mass="49593">MVANDEEIARKVQEEWEAEEEKKKLAEEEATKAAFTNERFLLTKNLGGYQKQASYKKTVEKPNDDILEVKKANENFILIGSAKDEKLIEKMNEKAVGIDKEEVSKEPESTKVKAKIEELKENIRKSIRKRLKMKALKRSKRQKTDSDHEEENQLRTFLKIVPEEEEKIDYEVLGTRYPIINWESKFYDYGHFGRELIYYRVFRADGSSRWIKTFSEMIKFFDRMDLVEIHSLVMKRFETTPPEGIDLLLWGDLRIMFESKEDDELWKNQEEWKLQSWIFYENYGVHVLRLEDADSFLKYYMVIFATIVIGNEALDSPKQMAFELAIPEQTATGKGISNPLMAGSLPKTTKPTYKRSNMATLCAKIRTMGAVETVLCNRMRDGRQTRIKISVSWLRFQETPCQDREDFKKLKDFMTSQCGYRS</sequence>
<gene>
    <name evidence="3" type="ORF">Tco_1015747</name>
</gene>
<reference evidence="3" key="2">
    <citation type="submission" date="2022-01" db="EMBL/GenBank/DDBJ databases">
        <authorList>
            <person name="Yamashiro T."/>
            <person name="Shiraishi A."/>
            <person name="Satake H."/>
            <person name="Nakayama K."/>
        </authorList>
    </citation>
    <scope>NUCLEOTIDE SEQUENCE</scope>
</reference>
<keyword evidence="4" id="KW-1185">Reference proteome</keyword>
<evidence type="ECO:0000313" key="4">
    <source>
        <dbReference type="Proteomes" id="UP001151760"/>
    </source>
</evidence>
<comment type="caution">
    <text evidence="3">The sequence shown here is derived from an EMBL/GenBank/DDBJ whole genome shotgun (WGS) entry which is preliminary data.</text>
</comment>
<evidence type="ECO:0000256" key="1">
    <source>
        <dbReference type="SAM" id="Coils"/>
    </source>
</evidence>
<dbReference type="Proteomes" id="UP001151760">
    <property type="component" value="Unassembled WGS sequence"/>
</dbReference>
<feature type="region of interest" description="Disordered" evidence="2">
    <location>
        <begin position="1"/>
        <end position="26"/>
    </location>
</feature>
<proteinExistence type="predicted"/>
<feature type="compositionally biased region" description="Basic and acidic residues" evidence="2">
    <location>
        <begin position="7"/>
        <end position="26"/>
    </location>
</feature>
<organism evidence="3 4">
    <name type="scientific">Tanacetum coccineum</name>
    <dbReference type="NCBI Taxonomy" id="301880"/>
    <lineage>
        <taxon>Eukaryota</taxon>
        <taxon>Viridiplantae</taxon>
        <taxon>Streptophyta</taxon>
        <taxon>Embryophyta</taxon>
        <taxon>Tracheophyta</taxon>
        <taxon>Spermatophyta</taxon>
        <taxon>Magnoliopsida</taxon>
        <taxon>eudicotyledons</taxon>
        <taxon>Gunneridae</taxon>
        <taxon>Pentapetalae</taxon>
        <taxon>asterids</taxon>
        <taxon>campanulids</taxon>
        <taxon>Asterales</taxon>
        <taxon>Asteraceae</taxon>
        <taxon>Asteroideae</taxon>
        <taxon>Anthemideae</taxon>
        <taxon>Anthemidinae</taxon>
        <taxon>Tanacetum</taxon>
    </lineage>
</organism>